<sequence>MKDYLKQEFKHAEWSKNADIYEVNLRQFTPDGTIKAFEQHLPRLKDMGVDILWLMPIQPIGLKNRKGGLGSNYSVQNYMTVNPEFGTLEDFKHLVKEIHKLGMYVIIDWVANHTSWDNVWVTEHPEWYKKNERGEIHDYIYDNGKELEYWTDVVGLDYKQPTLWDGMIEALTYWVKETDIDGYRCDVAGLVPTAFWERARLELDNIKPVFMLAEWSDPELHNKAFDMTYDWDLYDLMSDIVKGKKTALDIQKYIEQSQVRFPNDAYRMLFTSNHDKNAWEATDTELFGQSFKAFAVLAATLPGMPLIYGGQESVLDKRLAFFEKDIIDWKNFEYSDFYRELLQLKKNNPELWNGQYGGEINVLEQTNQSIFAFTRTKDKNQIIIVINFSDKCQRIEKNSNFEEIVLDPWSFEIINIK</sequence>
<dbReference type="Pfam" id="PF00128">
    <property type="entry name" value="Alpha-amylase"/>
    <property type="match status" value="2"/>
</dbReference>
<dbReference type="InterPro" id="IPR006047">
    <property type="entry name" value="GH13_cat_dom"/>
</dbReference>
<dbReference type="Gene3D" id="2.60.40.1180">
    <property type="entry name" value="Golgi alpha-mannosidase II"/>
    <property type="match status" value="1"/>
</dbReference>
<evidence type="ECO:0000313" key="3">
    <source>
        <dbReference type="Proteomes" id="UP000679179"/>
    </source>
</evidence>
<feature type="domain" description="Glycosyl hydrolase family 13 catalytic" evidence="1">
    <location>
        <begin position="22"/>
        <end position="345"/>
    </location>
</feature>
<reference evidence="2" key="1">
    <citation type="submission" date="2021-03" db="EMBL/GenBank/DDBJ databases">
        <title>Taxonomic study of Clostridium polyendosporum from meadow-gley soil under rice.</title>
        <authorList>
            <person name="Kobayashi H."/>
            <person name="Tanizawa Y."/>
            <person name="Yagura M."/>
        </authorList>
    </citation>
    <scope>NUCLEOTIDE SEQUENCE</scope>
    <source>
        <strain evidence="2">JCM 30710</strain>
    </source>
</reference>
<protein>
    <submittedName>
        <fullName evidence="2">Alpha-amlyase</fullName>
    </submittedName>
</protein>
<dbReference type="GO" id="GO:0005975">
    <property type="term" value="P:carbohydrate metabolic process"/>
    <property type="evidence" value="ECO:0007669"/>
    <property type="project" value="InterPro"/>
</dbReference>
<dbReference type="EMBL" id="BOPZ01000001">
    <property type="protein sequence ID" value="GIM27443.1"/>
    <property type="molecule type" value="Genomic_DNA"/>
</dbReference>
<organism evidence="2 3">
    <name type="scientific">Clostridium polyendosporum</name>
    <dbReference type="NCBI Taxonomy" id="69208"/>
    <lineage>
        <taxon>Bacteria</taxon>
        <taxon>Bacillati</taxon>
        <taxon>Bacillota</taxon>
        <taxon>Clostridia</taxon>
        <taxon>Eubacteriales</taxon>
        <taxon>Clostridiaceae</taxon>
        <taxon>Clostridium</taxon>
    </lineage>
</organism>
<dbReference type="SUPFAM" id="SSF51445">
    <property type="entry name" value="(Trans)glycosidases"/>
    <property type="match status" value="1"/>
</dbReference>
<gene>
    <name evidence="2" type="ORF">CPJCM30710_01090</name>
</gene>
<proteinExistence type="predicted"/>
<name>A0A919RYP9_9CLOT</name>
<dbReference type="Proteomes" id="UP000679179">
    <property type="component" value="Unassembled WGS sequence"/>
</dbReference>
<dbReference type="CDD" id="cd11313">
    <property type="entry name" value="AmyAc_arch_bac_AmyA"/>
    <property type="match status" value="1"/>
</dbReference>
<dbReference type="InterPro" id="IPR017853">
    <property type="entry name" value="GH"/>
</dbReference>
<comment type="caution">
    <text evidence="2">The sequence shown here is derived from an EMBL/GenBank/DDBJ whole genome shotgun (WGS) entry which is preliminary data.</text>
</comment>
<dbReference type="Gene3D" id="3.20.20.80">
    <property type="entry name" value="Glycosidases"/>
    <property type="match status" value="1"/>
</dbReference>
<dbReference type="PANTHER" id="PTHR47786:SF2">
    <property type="entry name" value="GLYCOSYL HYDROLASE FAMILY 13 CATALYTIC DOMAIN-CONTAINING PROTEIN"/>
    <property type="match status" value="1"/>
</dbReference>
<dbReference type="InterPro" id="IPR013780">
    <property type="entry name" value="Glyco_hydro_b"/>
</dbReference>
<evidence type="ECO:0000259" key="1">
    <source>
        <dbReference type="SMART" id="SM00642"/>
    </source>
</evidence>
<evidence type="ECO:0000313" key="2">
    <source>
        <dbReference type="EMBL" id="GIM27443.1"/>
    </source>
</evidence>
<dbReference type="SMART" id="SM00642">
    <property type="entry name" value="Aamy"/>
    <property type="match status" value="1"/>
</dbReference>
<dbReference type="RefSeq" id="WP_212902201.1">
    <property type="nucleotide sequence ID" value="NZ_BOPZ01000001.1"/>
</dbReference>
<dbReference type="SUPFAM" id="SSF51011">
    <property type="entry name" value="Glycosyl hydrolase domain"/>
    <property type="match status" value="1"/>
</dbReference>
<dbReference type="AlphaFoldDB" id="A0A919RYP9"/>
<keyword evidence="3" id="KW-1185">Reference proteome</keyword>
<accession>A0A919RYP9</accession>
<dbReference type="PANTHER" id="PTHR47786">
    <property type="entry name" value="ALPHA-1,4-GLUCAN:MALTOSE-1-PHOSPHATE MALTOSYLTRANSFERASE"/>
    <property type="match status" value="1"/>
</dbReference>